<evidence type="ECO:0000256" key="13">
    <source>
        <dbReference type="PIRSR" id="PIRSR606262-2"/>
    </source>
</evidence>
<dbReference type="InterPro" id="IPR016192">
    <property type="entry name" value="APOBEC/CMP_deaminase_Zn-bd"/>
</dbReference>
<evidence type="ECO:0000256" key="12">
    <source>
        <dbReference type="PIRSR" id="PIRSR606262-1"/>
    </source>
</evidence>
<dbReference type="InterPro" id="IPR006262">
    <property type="entry name" value="Cyt_deam_tetra"/>
</dbReference>
<keyword evidence="18" id="KW-1185">Reference proteome</keyword>
<comment type="catalytic activity">
    <reaction evidence="10 15">
        <text>2'-deoxycytidine + H2O + H(+) = 2'-deoxyuridine + NH4(+)</text>
        <dbReference type="Rhea" id="RHEA:13433"/>
        <dbReference type="ChEBI" id="CHEBI:15377"/>
        <dbReference type="ChEBI" id="CHEBI:15378"/>
        <dbReference type="ChEBI" id="CHEBI:15698"/>
        <dbReference type="ChEBI" id="CHEBI:16450"/>
        <dbReference type="ChEBI" id="CHEBI:28938"/>
        <dbReference type="EC" id="3.5.4.5"/>
    </reaction>
</comment>
<evidence type="ECO:0000313" key="18">
    <source>
        <dbReference type="Proteomes" id="UP000323426"/>
    </source>
</evidence>
<dbReference type="GO" id="GO:0042802">
    <property type="term" value="F:identical protein binding"/>
    <property type="evidence" value="ECO:0007669"/>
    <property type="project" value="UniProtKB-ARBA"/>
</dbReference>
<dbReference type="InterPro" id="IPR002125">
    <property type="entry name" value="CMP_dCMP_dom"/>
</dbReference>
<dbReference type="GO" id="GO:0072527">
    <property type="term" value="P:pyrimidine-containing compound metabolic process"/>
    <property type="evidence" value="ECO:0007669"/>
    <property type="project" value="UniProtKB-ARBA"/>
</dbReference>
<evidence type="ECO:0000256" key="8">
    <source>
        <dbReference type="ARBA" id="ARBA00022833"/>
    </source>
</evidence>
<feature type="binding site" evidence="13">
    <location>
        <begin position="63"/>
        <end position="69"/>
    </location>
    <ligand>
        <name>substrate</name>
    </ligand>
</feature>
<evidence type="ECO:0000256" key="10">
    <source>
        <dbReference type="ARBA" id="ARBA00049252"/>
    </source>
</evidence>
<comment type="function">
    <text evidence="2 15">This enzyme scavenges exogenous and endogenous cytidine and 2'-deoxycytidine for UMP synthesis.</text>
</comment>
<keyword evidence="6 14" id="KW-0479">Metal-binding</keyword>
<dbReference type="NCBIfam" id="NF004064">
    <property type="entry name" value="PRK05578.1"/>
    <property type="match status" value="1"/>
</dbReference>
<dbReference type="CDD" id="cd01283">
    <property type="entry name" value="cytidine_deaminase"/>
    <property type="match status" value="1"/>
</dbReference>
<dbReference type="GO" id="GO:0055086">
    <property type="term" value="P:nucleobase-containing small molecule metabolic process"/>
    <property type="evidence" value="ECO:0007669"/>
    <property type="project" value="UniProtKB-ARBA"/>
</dbReference>
<feature type="domain" description="CMP/dCMP-type deaminase" evidence="16">
    <location>
        <begin position="22"/>
        <end position="143"/>
    </location>
</feature>
<dbReference type="PROSITE" id="PS00903">
    <property type="entry name" value="CYT_DCMP_DEAMINASES_1"/>
    <property type="match status" value="1"/>
</dbReference>
<gene>
    <name evidence="17" type="primary">cdd</name>
    <name evidence="17" type="ORF">F0145_02830</name>
</gene>
<feature type="binding site" evidence="14">
    <location>
        <position position="113"/>
    </location>
    <ligand>
        <name>Zn(2+)</name>
        <dbReference type="ChEBI" id="CHEBI:29105"/>
        <note>catalytic</note>
    </ligand>
</feature>
<dbReference type="Proteomes" id="UP000323426">
    <property type="component" value="Unassembled WGS sequence"/>
</dbReference>
<evidence type="ECO:0000256" key="4">
    <source>
        <dbReference type="ARBA" id="ARBA00012783"/>
    </source>
</evidence>
<dbReference type="PANTHER" id="PTHR11644">
    <property type="entry name" value="CYTIDINE DEAMINASE"/>
    <property type="match status" value="1"/>
</dbReference>
<comment type="catalytic activity">
    <reaction evidence="11 15">
        <text>cytidine + H2O + H(+) = uridine + NH4(+)</text>
        <dbReference type="Rhea" id="RHEA:16069"/>
        <dbReference type="ChEBI" id="CHEBI:15377"/>
        <dbReference type="ChEBI" id="CHEBI:15378"/>
        <dbReference type="ChEBI" id="CHEBI:16704"/>
        <dbReference type="ChEBI" id="CHEBI:17562"/>
        <dbReference type="ChEBI" id="CHEBI:28938"/>
        <dbReference type="EC" id="3.5.4.5"/>
    </reaction>
</comment>
<dbReference type="InterPro" id="IPR050202">
    <property type="entry name" value="Cyt/Deoxycyt_deaminase"/>
</dbReference>
<dbReference type="NCBIfam" id="TIGR01354">
    <property type="entry name" value="cyt_deam_tetra"/>
    <property type="match status" value="1"/>
</dbReference>
<protein>
    <recommendedName>
        <fullName evidence="5 15">Cytidine deaminase</fullName>
        <ecNumber evidence="4 15">3.5.4.5</ecNumber>
    </recommendedName>
    <alternativeName>
        <fullName evidence="9 15">Cytidine aminohydrolase</fullName>
    </alternativeName>
</protein>
<evidence type="ECO:0000256" key="5">
    <source>
        <dbReference type="ARBA" id="ARBA00018266"/>
    </source>
</evidence>
<evidence type="ECO:0000256" key="15">
    <source>
        <dbReference type="RuleBase" id="RU364006"/>
    </source>
</evidence>
<feature type="binding site" evidence="14">
    <location>
        <position position="116"/>
    </location>
    <ligand>
        <name>Zn(2+)</name>
        <dbReference type="ChEBI" id="CHEBI:29105"/>
        <note>catalytic</note>
    </ligand>
</feature>
<evidence type="ECO:0000256" key="9">
    <source>
        <dbReference type="ARBA" id="ARBA00032005"/>
    </source>
</evidence>
<dbReference type="EC" id="3.5.4.5" evidence="4 15"/>
<comment type="caution">
    <text evidence="17">The sequence shown here is derived from an EMBL/GenBank/DDBJ whole genome shotgun (WGS) entry which is preliminary data.</text>
</comment>
<comment type="similarity">
    <text evidence="3 15">Belongs to the cytidine and deoxycytidylate deaminase family.</text>
</comment>
<dbReference type="GO" id="GO:0005829">
    <property type="term" value="C:cytosol"/>
    <property type="evidence" value="ECO:0007669"/>
    <property type="project" value="TreeGrafter"/>
</dbReference>
<dbReference type="PROSITE" id="PS51747">
    <property type="entry name" value="CYT_DCMP_DEAMINASES_2"/>
    <property type="match status" value="1"/>
</dbReference>
<evidence type="ECO:0000256" key="11">
    <source>
        <dbReference type="ARBA" id="ARBA00049558"/>
    </source>
</evidence>
<dbReference type="SUPFAM" id="SSF53927">
    <property type="entry name" value="Cytidine deaminase-like"/>
    <property type="match status" value="1"/>
</dbReference>
<evidence type="ECO:0000256" key="2">
    <source>
        <dbReference type="ARBA" id="ARBA00003949"/>
    </source>
</evidence>
<evidence type="ECO:0000256" key="7">
    <source>
        <dbReference type="ARBA" id="ARBA00022801"/>
    </source>
</evidence>
<dbReference type="InterPro" id="IPR016193">
    <property type="entry name" value="Cytidine_deaminase-like"/>
</dbReference>
<evidence type="ECO:0000256" key="3">
    <source>
        <dbReference type="ARBA" id="ARBA00006576"/>
    </source>
</evidence>
<reference evidence="17 18" key="1">
    <citation type="submission" date="2019-09" db="EMBL/GenBank/DDBJ databases">
        <title>Genome sequence and assembly of Adhaeribacter sp.</title>
        <authorList>
            <person name="Chhetri G."/>
        </authorList>
    </citation>
    <scope>NUCLEOTIDE SEQUENCE [LARGE SCALE GENOMIC DNA]</scope>
    <source>
        <strain evidence="17 18">DK36</strain>
    </source>
</reference>
<evidence type="ECO:0000313" key="17">
    <source>
        <dbReference type="EMBL" id="KAA5549535.1"/>
    </source>
</evidence>
<dbReference type="PANTHER" id="PTHR11644:SF2">
    <property type="entry name" value="CYTIDINE DEAMINASE"/>
    <property type="match status" value="1"/>
</dbReference>
<sequence length="163" mass="17652">MAHKLELKIIVDVFTTASELPPDEQNLLTNAQAASRQAYAPYSGFLVGAALLLEDGTTHWGNNQENAAYPSGLCAERTALFGLRAQNKNKKIIKIAVTAHRNGTDGFVAALPCGACRQVMAEYENLQEAPIMVLMQADNGQVYRCDSVSALLPLQFSKENLGL</sequence>
<dbReference type="EMBL" id="VWSF01000001">
    <property type="protein sequence ID" value="KAA5549535.1"/>
    <property type="molecule type" value="Genomic_DNA"/>
</dbReference>
<feature type="binding site" evidence="14">
    <location>
        <position position="74"/>
    </location>
    <ligand>
        <name>Zn(2+)</name>
        <dbReference type="ChEBI" id="CHEBI:29105"/>
        <note>catalytic</note>
    </ligand>
</feature>
<dbReference type="GO" id="GO:0008270">
    <property type="term" value="F:zinc ion binding"/>
    <property type="evidence" value="ECO:0007669"/>
    <property type="project" value="UniProtKB-UniRule"/>
</dbReference>
<accession>A0A5M6DVN3</accession>
<dbReference type="RefSeq" id="WP_150086634.1">
    <property type="nucleotide sequence ID" value="NZ_VWSF01000001.1"/>
</dbReference>
<organism evidence="17 18">
    <name type="scientific">Adhaeribacter rhizoryzae</name>
    <dbReference type="NCBI Taxonomy" id="2607907"/>
    <lineage>
        <taxon>Bacteria</taxon>
        <taxon>Pseudomonadati</taxon>
        <taxon>Bacteroidota</taxon>
        <taxon>Cytophagia</taxon>
        <taxon>Cytophagales</taxon>
        <taxon>Hymenobacteraceae</taxon>
        <taxon>Adhaeribacter</taxon>
    </lineage>
</organism>
<keyword evidence="8 14" id="KW-0862">Zinc</keyword>
<name>A0A5M6DVN3_9BACT</name>
<dbReference type="Pfam" id="PF00383">
    <property type="entry name" value="dCMP_cyt_deam_1"/>
    <property type="match status" value="1"/>
</dbReference>
<dbReference type="AlphaFoldDB" id="A0A5M6DVN3"/>
<dbReference type="GO" id="GO:0004126">
    <property type="term" value="F:cytidine deaminase activity"/>
    <property type="evidence" value="ECO:0007669"/>
    <property type="project" value="UniProtKB-UniRule"/>
</dbReference>
<comment type="cofactor">
    <cofactor evidence="1 14 15">
        <name>Zn(2+)</name>
        <dbReference type="ChEBI" id="CHEBI:29105"/>
    </cofactor>
</comment>
<dbReference type="Gene3D" id="3.40.140.10">
    <property type="entry name" value="Cytidine Deaminase, domain 2"/>
    <property type="match status" value="1"/>
</dbReference>
<keyword evidence="7 15" id="KW-0378">Hydrolase</keyword>
<evidence type="ECO:0000259" key="16">
    <source>
        <dbReference type="PROSITE" id="PS51747"/>
    </source>
</evidence>
<evidence type="ECO:0000256" key="14">
    <source>
        <dbReference type="PIRSR" id="PIRSR606262-3"/>
    </source>
</evidence>
<evidence type="ECO:0000256" key="6">
    <source>
        <dbReference type="ARBA" id="ARBA00022723"/>
    </source>
</evidence>
<feature type="active site" description="Proton donor" evidence="12">
    <location>
        <position position="76"/>
    </location>
</feature>
<evidence type="ECO:0000256" key="1">
    <source>
        <dbReference type="ARBA" id="ARBA00001947"/>
    </source>
</evidence>
<proteinExistence type="inferred from homology"/>